<evidence type="ECO:0000259" key="4">
    <source>
        <dbReference type="PROSITE" id="PS00623"/>
    </source>
</evidence>
<dbReference type="EMBL" id="OV725078">
    <property type="protein sequence ID" value="CAH1393768.1"/>
    <property type="molecule type" value="Genomic_DNA"/>
</dbReference>
<dbReference type="GO" id="GO:0050660">
    <property type="term" value="F:flavin adenine dinucleotide binding"/>
    <property type="evidence" value="ECO:0007669"/>
    <property type="project" value="InterPro"/>
</dbReference>
<keyword evidence="2 3" id="KW-0274">FAD</keyword>
<comment type="cofactor">
    <cofactor evidence="2">
        <name>FAD</name>
        <dbReference type="ChEBI" id="CHEBI:57692"/>
    </cofactor>
</comment>
<evidence type="ECO:0000259" key="5">
    <source>
        <dbReference type="PROSITE" id="PS00624"/>
    </source>
</evidence>
<keyword evidence="7" id="KW-1185">Reference proteome</keyword>
<name>A0A9P0EBP8_NEZVI</name>
<proteinExistence type="inferred from homology"/>
<dbReference type="Pfam" id="PF05199">
    <property type="entry name" value="GMC_oxred_C"/>
    <property type="match status" value="1"/>
</dbReference>
<dbReference type="PROSITE" id="PS00624">
    <property type="entry name" value="GMC_OXRED_2"/>
    <property type="match status" value="1"/>
</dbReference>
<accession>A0A9P0EBP8</accession>
<dbReference type="SUPFAM" id="SSF51905">
    <property type="entry name" value="FAD/NAD(P)-binding domain"/>
    <property type="match status" value="1"/>
</dbReference>
<dbReference type="PROSITE" id="PS00623">
    <property type="entry name" value="GMC_OXRED_1"/>
    <property type="match status" value="1"/>
</dbReference>
<dbReference type="OrthoDB" id="269227at2759"/>
<feature type="domain" description="Glucose-methanol-choline oxidoreductase N-terminal" evidence="5">
    <location>
        <begin position="317"/>
        <end position="331"/>
    </location>
</feature>
<gene>
    <name evidence="6" type="ORF">NEZAVI_LOCUS4385</name>
</gene>
<dbReference type="Pfam" id="PF00732">
    <property type="entry name" value="GMC_oxred_N"/>
    <property type="match status" value="1"/>
</dbReference>
<dbReference type="PANTHER" id="PTHR11552:SF186">
    <property type="entry name" value="GLUCOSE-METHANOL-CHOLINE OXIDOREDUCTASE N-TERMINAL DOMAIN-CONTAINING PROTEIN"/>
    <property type="match status" value="1"/>
</dbReference>
<dbReference type="InterPro" id="IPR012132">
    <property type="entry name" value="GMC_OxRdtase"/>
</dbReference>
<sequence length="639" mass="71060">MASAGLRVLSAARIALSYGPSYTFVLLLRVLVLLNRPDIEDRQNRIVAKTPGKLQYSYDFIVVGAGSAGAVLANRLSELHGVTVLLIEAGGPEPVLSDLPVLYSALQTTTIDWQYETEPSTRSNLGMKGNRSKWPRGKCLGGSSVLNAMLYIRGNPLDYEEWAAAGNHGWSYNDVLPYFKKSENMRVAGYERDPFHGRGGYLGVEELRYYSPITDAFLEAGLELGYPIRDVNGYNQTGFTKSHCTLREGLRCSTAKAFLRPIRHRKNLHVILYSDVQKIHIRRTRQGFLKAVGVSFSRLGLKDIKVFAKKEVILSAGSINSPQLLMLSGIGDRQHLAEKEIPVLHHLPGVGKNLQDHVAMGGATYLIDSPGDDGPMGSAFVLPRLLTINSLRTFIKNHTGPLYALPTTEAMAFVKTRYAEDTPDIQLFFATSGDNSDGGIFGRRNNGLSDEYYATVFEPILYKDSFTILPLLLRPRSKGYILLKDSDPKSRPLIHANYFQDEHDLDVLVEGAKLGYTLAQSAAMSRYNPKLHNISCPGCEHYPFLSDGYWRCQARHYTMTIYHPVGTCKMAPPSDPLAVVDNRLRVYGVAGLRVVDASIMPTIPRGNTNAPTIMVAEKAADMIKEDWGLFRTHYLHYWP</sequence>
<feature type="binding site" evidence="2">
    <location>
        <position position="276"/>
    </location>
    <ligand>
        <name>FAD</name>
        <dbReference type="ChEBI" id="CHEBI:57692"/>
    </ligand>
</feature>
<dbReference type="AlphaFoldDB" id="A0A9P0EBP8"/>
<dbReference type="Proteomes" id="UP001152798">
    <property type="component" value="Chromosome 2"/>
</dbReference>
<dbReference type="InterPro" id="IPR036188">
    <property type="entry name" value="FAD/NAD-bd_sf"/>
</dbReference>
<dbReference type="Gene3D" id="3.50.50.60">
    <property type="entry name" value="FAD/NAD(P)-binding domain"/>
    <property type="match status" value="1"/>
</dbReference>
<dbReference type="InterPro" id="IPR000172">
    <property type="entry name" value="GMC_OxRdtase_N"/>
</dbReference>
<dbReference type="PANTHER" id="PTHR11552">
    <property type="entry name" value="GLUCOSE-METHANOL-CHOLINE GMC OXIDOREDUCTASE"/>
    <property type="match status" value="1"/>
</dbReference>
<keyword evidence="3" id="KW-0285">Flavoprotein</keyword>
<dbReference type="PIRSF" id="PIRSF000137">
    <property type="entry name" value="Alcohol_oxidase"/>
    <property type="match status" value="1"/>
</dbReference>
<evidence type="ECO:0000313" key="6">
    <source>
        <dbReference type="EMBL" id="CAH1393768.1"/>
    </source>
</evidence>
<dbReference type="Gene3D" id="3.30.560.10">
    <property type="entry name" value="Glucose Oxidase, domain 3"/>
    <property type="match status" value="1"/>
</dbReference>
<comment type="similarity">
    <text evidence="1 3">Belongs to the GMC oxidoreductase family.</text>
</comment>
<protein>
    <recommendedName>
        <fullName evidence="4 5">Glucose-methanol-choline oxidoreductase N-terminal domain-containing protein</fullName>
    </recommendedName>
</protein>
<evidence type="ECO:0000313" key="7">
    <source>
        <dbReference type="Proteomes" id="UP001152798"/>
    </source>
</evidence>
<evidence type="ECO:0000256" key="3">
    <source>
        <dbReference type="RuleBase" id="RU003968"/>
    </source>
</evidence>
<dbReference type="InterPro" id="IPR007867">
    <property type="entry name" value="GMC_OxRtase_C"/>
</dbReference>
<dbReference type="SUPFAM" id="SSF54373">
    <property type="entry name" value="FAD-linked reductases, C-terminal domain"/>
    <property type="match status" value="1"/>
</dbReference>
<evidence type="ECO:0000256" key="2">
    <source>
        <dbReference type="PIRSR" id="PIRSR000137-2"/>
    </source>
</evidence>
<dbReference type="GO" id="GO:0016614">
    <property type="term" value="F:oxidoreductase activity, acting on CH-OH group of donors"/>
    <property type="evidence" value="ECO:0007669"/>
    <property type="project" value="InterPro"/>
</dbReference>
<evidence type="ECO:0000256" key="1">
    <source>
        <dbReference type="ARBA" id="ARBA00010790"/>
    </source>
</evidence>
<reference evidence="6" key="1">
    <citation type="submission" date="2022-01" db="EMBL/GenBank/DDBJ databases">
        <authorList>
            <person name="King R."/>
        </authorList>
    </citation>
    <scope>NUCLEOTIDE SEQUENCE</scope>
</reference>
<organism evidence="6 7">
    <name type="scientific">Nezara viridula</name>
    <name type="common">Southern green stink bug</name>
    <name type="synonym">Cimex viridulus</name>
    <dbReference type="NCBI Taxonomy" id="85310"/>
    <lineage>
        <taxon>Eukaryota</taxon>
        <taxon>Metazoa</taxon>
        <taxon>Ecdysozoa</taxon>
        <taxon>Arthropoda</taxon>
        <taxon>Hexapoda</taxon>
        <taxon>Insecta</taxon>
        <taxon>Pterygota</taxon>
        <taxon>Neoptera</taxon>
        <taxon>Paraneoptera</taxon>
        <taxon>Hemiptera</taxon>
        <taxon>Heteroptera</taxon>
        <taxon>Panheteroptera</taxon>
        <taxon>Pentatomomorpha</taxon>
        <taxon>Pentatomoidea</taxon>
        <taxon>Pentatomidae</taxon>
        <taxon>Pentatominae</taxon>
        <taxon>Nezara</taxon>
    </lineage>
</organism>
<feature type="domain" description="Glucose-methanol-choline oxidoreductase N-terminal" evidence="4">
    <location>
        <begin position="137"/>
        <end position="160"/>
    </location>
</feature>